<dbReference type="Pfam" id="PF23494">
    <property type="entry name" value="bPH_10"/>
    <property type="match status" value="1"/>
</dbReference>
<organism evidence="4 5">
    <name type="scientific">Streptomyces cavernicola</name>
    <dbReference type="NCBI Taxonomy" id="3043613"/>
    <lineage>
        <taxon>Bacteria</taxon>
        <taxon>Bacillati</taxon>
        <taxon>Actinomycetota</taxon>
        <taxon>Actinomycetes</taxon>
        <taxon>Kitasatosporales</taxon>
        <taxon>Streptomycetaceae</taxon>
        <taxon>Streptomyces</taxon>
    </lineage>
</organism>
<feature type="domain" description="Cysteinyl-tRNA ligase anticodon binding" evidence="2">
    <location>
        <begin position="133"/>
        <end position="185"/>
    </location>
</feature>
<evidence type="ECO:0000313" key="5">
    <source>
        <dbReference type="Proteomes" id="UP001223978"/>
    </source>
</evidence>
<feature type="domain" description="YqeB PH" evidence="3">
    <location>
        <begin position="2"/>
        <end position="116"/>
    </location>
</feature>
<dbReference type="Pfam" id="PF23493">
    <property type="entry name" value="CysS_C"/>
    <property type="match status" value="1"/>
</dbReference>
<gene>
    <name evidence="4" type="ORF">QIS96_00735</name>
</gene>
<feature type="transmembrane region" description="Helical" evidence="1">
    <location>
        <begin position="22"/>
        <end position="43"/>
    </location>
</feature>
<accession>A0ABT6S2P1</accession>
<reference evidence="4 5" key="1">
    <citation type="submission" date="2023-05" db="EMBL/GenBank/DDBJ databases">
        <title>Draft genome sequence of Streptomyces sp. B-S-A6 isolated from a cave soil in Thailand.</title>
        <authorList>
            <person name="Chamroensaksri N."/>
            <person name="Muangham S."/>
        </authorList>
    </citation>
    <scope>NUCLEOTIDE SEQUENCE [LARGE SCALE GENOMIC DNA]</scope>
    <source>
        <strain evidence="4 5">B-S-A6</strain>
    </source>
</reference>
<evidence type="ECO:0000313" key="4">
    <source>
        <dbReference type="EMBL" id="MDI3402363.1"/>
    </source>
</evidence>
<sequence length="188" mass="20832">MSLPRAPFKGPAELLTSLPEPWLTLGLLVAGAALGLLVGLFALHEELTVRVCDQRVLLIRSGEPNTVPRAELAQAFRDANDLVLLGPDSSELAREPCDFTERRPAAAFTRHGHRWADTDPYAAEFRLWVPGAPDLPTGADALLKARAKALTRPDSTTAGDRRELRAELARLGVYVRDEKKRQYWRSRT</sequence>
<name>A0ABT6S2P1_9ACTN</name>
<dbReference type="Proteomes" id="UP001223978">
    <property type="component" value="Unassembled WGS sequence"/>
</dbReference>
<keyword evidence="1" id="KW-0812">Transmembrane</keyword>
<evidence type="ECO:0000259" key="3">
    <source>
        <dbReference type="Pfam" id="PF23494"/>
    </source>
</evidence>
<keyword evidence="1" id="KW-1133">Transmembrane helix</keyword>
<dbReference type="InterPro" id="IPR057798">
    <property type="entry name" value="PH_YqeB"/>
</dbReference>
<protein>
    <submittedName>
        <fullName evidence="4">Uncharacterized protein</fullName>
    </submittedName>
</protein>
<proteinExistence type="predicted"/>
<keyword evidence="5" id="KW-1185">Reference proteome</keyword>
<dbReference type="EMBL" id="JASCIQ010000001">
    <property type="protein sequence ID" value="MDI3402363.1"/>
    <property type="molecule type" value="Genomic_DNA"/>
</dbReference>
<keyword evidence="1" id="KW-0472">Membrane</keyword>
<dbReference type="InterPro" id="IPR056411">
    <property type="entry name" value="CysS_C"/>
</dbReference>
<comment type="caution">
    <text evidence="4">The sequence shown here is derived from an EMBL/GenBank/DDBJ whole genome shotgun (WGS) entry which is preliminary data.</text>
</comment>
<evidence type="ECO:0000256" key="1">
    <source>
        <dbReference type="SAM" id="Phobius"/>
    </source>
</evidence>
<evidence type="ECO:0000259" key="2">
    <source>
        <dbReference type="Pfam" id="PF23493"/>
    </source>
</evidence>
<dbReference type="RefSeq" id="WP_282540322.1">
    <property type="nucleotide sequence ID" value="NZ_JASCIQ010000001.1"/>
</dbReference>